<keyword evidence="6" id="KW-1185">Reference proteome</keyword>
<dbReference type="SUPFAM" id="SSF49899">
    <property type="entry name" value="Concanavalin A-like lectins/glucanases"/>
    <property type="match status" value="1"/>
</dbReference>
<dbReference type="Proteomes" id="UP000198951">
    <property type="component" value="Unassembled WGS sequence"/>
</dbReference>
<feature type="compositionally biased region" description="Gly residues" evidence="3">
    <location>
        <begin position="149"/>
        <end position="158"/>
    </location>
</feature>
<dbReference type="Gene3D" id="2.60.40.10">
    <property type="entry name" value="Immunoglobulins"/>
    <property type="match status" value="2"/>
</dbReference>
<dbReference type="STRING" id="150146.SAMN05443667_101454"/>
<evidence type="ECO:0000256" key="1">
    <source>
        <dbReference type="ARBA" id="ARBA00022729"/>
    </source>
</evidence>
<dbReference type="Gene3D" id="2.60.120.200">
    <property type="match status" value="1"/>
</dbReference>
<sequence>MEENYFFENTNSQNFTAKPNTITSIKLKNNKQFFIVFLSLFLMLFLGNEMNGQTTYNATAGVGNWSFTVPCDVTSINVQAWGPGGKGGDATGKNKYGSGGGGGGYTTSLLSVTSGQVINLTVGAGNSLTNTTILTLTAGYGTSGGADSGPVGLGGTSSGGTSNPSGSPGSIGTISSSGAGGNCPSGGIGGTGRNINSNGNPGGLPGGGGAGGYRNNDGGSGLNGGDGGDGQVIITYTSAFKAYCSPSFTGRVEPITNVTFAGINNTTSTVVGGSTPANESFCGVANLVQGSSTNAISVRGNTAGNFTNYFRVYIDWDQNGVFGNNTNETYYLGTITNSGGNTITLISNISVPTTALTGNTRMRVLKNFGVDPTSPCGTYSYGQSEDYTVTVAPSSPPTITTLGSTNGCAGTSITINGTNLTGATPANVKIGGTPVSSITSNTGTVLVAVIGAGTTGTVTVTTSGGTATSAATFTVNPSPTANAGSALAAICQGETTAALGGSVGGSATGGIWTDGGVGGTFTNNTGATPGTTTWTPPAAYTGTATLTLTTSGGLCVAATTSKPQIVNSSPTTATTGANQTINAALTSTSLGGNTPVSGTGSWSKISGPGTVTFSPTTSGTATVTVSIYGTYVFRWAISNGSCTSTADITVTYVPLTNGPGGVTADLQLWLRADMLNGTTTVADNTDVNTWNTQARATDAIKPTSVGAPKYRNTASRNINFNSVVEFKNNYASVPQNYTDNDASRQYLKGSSGFYTQDMFVVLIPNVTVTSTLPSMDIFCGDRVPQTDQTDGSGLGYGNYTARFSSEVLTYAIGTTSSGSGYGVSHVSTTASYSTVGIINGSNNSAGTGLNLTFNANDVVTTTNDLADFGNVTNSQFWIGRSEGWDGSLDGRIAEIITLSKRSTDSERSNIQSYLAIKYGITLGVNGTSMNYTNSAGTTIWNATANATYNYDITGIGRDDLSKLNQKQSKSVNTTDDITIGLTSIYSTNTENTNVFDTNKKFLVWGNNNGTLAAQAPVVVNISSAITSPTALTSDVSFISVGRTWKVVETGGDVPTVKVSIPITMLSATLTPPGDYLMFISNTPTFDPTAEYRVMKVNGTNLETNYDFNGTKFITFGYAPEKTFARSIKFNGTTDYLDAGNVLDLNTSFTVSAWVNRANSTNKTILSKRNSDFTTGYDLSINSAGKAEMSWFVGAAKKTITSNVIVPVGIWHNIGVTFDGTTAKIYIDGVNFVSTNLAGIPTATTQSFLIAAADGATPTSFFSGSIDEVRVWKVALTQDQYRYVMNQEILNNNTASNGAIIPNTITKNDISSVPWTNLSAYYPMSTYTYTNAKDISNNNYTAALKNLKTVDIQTAPLPYESRAAGPWQTPTTWLNNTVQDLPNSTSIEDVSKTIDWNIVKTTHDITSNGNKTVLGLYVGVGTNSTLTATSASGLQTDGTKIEVSHYLKLDGKIDLVGRSQLVQKLGSDLDVTSSGSLERDQQGQSNKYNYNYWGSPVGPISTTANNTSYTVGGVLKDGTDPATPKVIIWTSSTDGAATNPITLSNFWINKFDNKPNDYANWTKIFQSGTVEAGKGFTMKGSNAATATQNLVFTGKPNNSTISNAVGADQLILLGNPYPSALDVDQFITDNIASIETSISNPATDGALYFWEHYPSNSSHNLRDYKGGYAIRNLAGGVAPSSVGIDFINTSGTSIRPVPNQYIPVGQGFFIYGKTGTGGTVVFKNNQREFVKEENATSQIMYRNATTKKEFDHWTDNSDTATPKDSYKRIRLGFNYYNQNYHRQVLLAFMDEKANSEINDGYDAYNIDDSRTDMYLLNGEEELAIAGEGFFDTNLSYPIKVKTEEAGTISFNIDALENFDANQKIYIFDKLDNSYHSINLDKYELEISDGTFSDRFELRFHNETGTTLGNKDFTLNDNIKVIVNQKVTVQSPKEPIKNIVVYDLLGRKIDSYEKVNALQFTLNHLNKTTVGLILKITLDDDTIVSKKIIF</sequence>
<dbReference type="Pfam" id="PF26628">
    <property type="entry name" value="DUF8202"/>
    <property type="match status" value="1"/>
</dbReference>
<proteinExistence type="predicted"/>
<dbReference type="EMBL" id="FNRD01000001">
    <property type="protein sequence ID" value="SDZ96617.1"/>
    <property type="molecule type" value="Genomic_DNA"/>
</dbReference>
<keyword evidence="5" id="KW-0430">Lectin</keyword>
<dbReference type="InterPro" id="IPR014756">
    <property type="entry name" value="Ig_E-set"/>
</dbReference>
<dbReference type="GO" id="GO:0005975">
    <property type="term" value="P:carbohydrate metabolic process"/>
    <property type="evidence" value="ECO:0007669"/>
    <property type="project" value="UniProtKB-ARBA"/>
</dbReference>
<reference evidence="6" key="1">
    <citation type="submission" date="2016-10" db="EMBL/GenBank/DDBJ databases">
        <authorList>
            <person name="Varghese N."/>
            <person name="Submissions S."/>
        </authorList>
    </citation>
    <scope>NUCLEOTIDE SEQUENCE [LARGE SCALE GENOMIC DNA]</scope>
    <source>
        <strain evidence="6">DSM 22376</strain>
    </source>
</reference>
<evidence type="ECO:0000259" key="4">
    <source>
        <dbReference type="SMART" id="SM00560"/>
    </source>
</evidence>
<dbReference type="Pfam" id="PF20009">
    <property type="entry name" value="GEVED"/>
    <property type="match status" value="1"/>
</dbReference>
<dbReference type="InterPro" id="IPR045474">
    <property type="entry name" value="GEVED"/>
</dbReference>
<evidence type="ECO:0000313" key="5">
    <source>
        <dbReference type="EMBL" id="SDZ96617.1"/>
    </source>
</evidence>
<dbReference type="InterPro" id="IPR013320">
    <property type="entry name" value="ConA-like_dom_sf"/>
</dbReference>
<feature type="compositionally biased region" description="Gly residues" evidence="3">
    <location>
        <begin position="178"/>
        <end position="192"/>
    </location>
</feature>
<name>A0A1H3XB39_9FLAO</name>
<dbReference type="SMART" id="SM00560">
    <property type="entry name" value="LamGL"/>
    <property type="match status" value="1"/>
</dbReference>
<dbReference type="SUPFAM" id="SSF81296">
    <property type="entry name" value="E set domains"/>
    <property type="match status" value="1"/>
</dbReference>
<evidence type="ECO:0000256" key="3">
    <source>
        <dbReference type="SAM" id="MobiDB-lite"/>
    </source>
</evidence>
<organism evidence="5 6">
    <name type="scientific">Flavobacterium gillisiae</name>
    <dbReference type="NCBI Taxonomy" id="150146"/>
    <lineage>
        <taxon>Bacteria</taxon>
        <taxon>Pseudomonadati</taxon>
        <taxon>Bacteroidota</taxon>
        <taxon>Flavobacteriia</taxon>
        <taxon>Flavobacteriales</taxon>
        <taxon>Flavobacteriaceae</taxon>
        <taxon>Flavobacterium</taxon>
    </lineage>
</organism>
<feature type="domain" description="LamG-like jellyroll fold" evidence="4">
    <location>
        <begin position="1146"/>
        <end position="1278"/>
    </location>
</feature>
<dbReference type="InterPro" id="IPR013783">
    <property type="entry name" value="Ig-like_fold"/>
</dbReference>
<feature type="compositionally biased region" description="Low complexity" evidence="3">
    <location>
        <begin position="159"/>
        <end position="177"/>
    </location>
</feature>
<protein>
    <submittedName>
        <fullName evidence="5">Concanavalin A-like lectin/glucanases superfamily protein</fullName>
    </submittedName>
</protein>
<dbReference type="InterPro" id="IPR058515">
    <property type="entry name" value="DUF8202"/>
</dbReference>
<feature type="region of interest" description="Disordered" evidence="3">
    <location>
        <begin position="149"/>
        <end position="212"/>
    </location>
</feature>
<evidence type="ECO:0000313" key="6">
    <source>
        <dbReference type="Proteomes" id="UP000198951"/>
    </source>
</evidence>
<dbReference type="InterPro" id="IPR006558">
    <property type="entry name" value="LamG-like"/>
</dbReference>
<dbReference type="Pfam" id="PF13385">
    <property type="entry name" value="Laminin_G_3"/>
    <property type="match status" value="1"/>
</dbReference>
<evidence type="ECO:0000256" key="2">
    <source>
        <dbReference type="ARBA" id="ARBA00023157"/>
    </source>
</evidence>
<feature type="compositionally biased region" description="Gly residues" evidence="3">
    <location>
        <begin position="200"/>
        <end position="212"/>
    </location>
</feature>
<dbReference type="RefSeq" id="WP_091084091.1">
    <property type="nucleotide sequence ID" value="NZ_FNRD01000001.1"/>
</dbReference>
<keyword evidence="1" id="KW-0732">Signal</keyword>
<accession>A0A1H3XB39</accession>
<keyword evidence="2" id="KW-1015">Disulfide bond</keyword>
<dbReference type="GO" id="GO:0030246">
    <property type="term" value="F:carbohydrate binding"/>
    <property type="evidence" value="ECO:0007669"/>
    <property type="project" value="UniProtKB-KW"/>
</dbReference>
<gene>
    <name evidence="5" type="ORF">SAMN05443667_101454</name>
</gene>
<dbReference type="OrthoDB" id="2582440at2"/>
<dbReference type="GO" id="GO:0004553">
    <property type="term" value="F:hydrolase activity, hydrolyzing O-glycosyl compounds"/>
    <property type="evidence" value="ECO:0007669"/>
    <property type="project" value="UniProtKB-ARBA"/>
</dbReference>